<dbReference type="SUPFAM" id="SSF49899">
    <property type="entry name" value="Concanavalin A-like lectins/glucanases"/>
    <property type="match status" value="1"/>
</dbReference>
<evidence type="ECO:0000256" key="1">
    <source>
        <dbReference type="ARBA" id="ARBA00022723"/>
    </source>
</evidence>
<evidence type="ECO:0000256" key="3">
    <source>
        <dbReference type="ARBA" id="ARBA00022833"/>
    </source>
</evidence>
<dbReference type="SMART" id="SM00589">
    <property type="entry name" value="PRY"/>
    <property type="match status" value="1"/>
</dbReference>
<dbReference type="InterPro" id="IPR003877">
    <property type="entry name" value="SPRY_dom"/>
</dbReference>
<dbReference type="Pfam" id="PF13765">
    <property type="entry name" value="PRY"/>
    <property type="match status" value="1"/>
</dbReference>
<dbReference type="InterPro" id="IPR013320">
    <property type="entry name" value="ConA-like_dom_sf"/>
</dbReference>
<dbReference type="GO" id="GO:0005737">
    <property type="term" value="C:cytoplasm"/>
    <property type="evidence" value="ECO:0007669"/>
    <property type="project" value="UniProtKB-ARBA"/>
</dbReference>
<dbReference type="GO" id="GO:0008270">
    <property type="term" value="F:zinc ion binding"/>
    <property type="evidence" value="ECO:0007669"/>
    <property type="project" value="UniProtKB-KW"/>
</dbReference>
<accession>A0A671X704</accession>
<dbReference type="InterPro" id="IPR003879">
    <property type="entry name" value="Butyrophylin_SPRY"/>
</dbReference>
<keyword evidence="1" id="KW-0479">Metal-binding</keyword>
<dbReference type="Gene3D" id="2.60.120.920">
    <property type="match status" value="1"/>
</dbReference>
<dbReference type="CDD" id="cd16040">
    <property type="entry name" value="SPRY_PRY_SNTX"/>
    <property type="match status" value="1"/>
</dbReference>
<dbReference type="PANTHER" id="PTHR25465">
    <property type="entry name" value="B-BOX DOMAIN CONTAINING"/>
    <property type="match status" value="1"/>
</dbReference>
<evidence type="ECO:0000313" key="6">
    <source>
        <dbReference type="Proteomes" id="UP000472265"/>
    </source>
</evidence>
<dbReference type="PANTHER" id="PTHR25465:SF80">
    <property type="entry name" value="TRIPARTITE MOTIF-CONTAINING PROTEIN 16-LIKE"/>
    <property type="match status" value="1"/>
</dbReference>
<dbReference type="InParanoid" id="A0A671X704"/>
<dbReference type="Proteomes" id="UP000472265">
    <property type="component" value="Unassembled WGS sequence"/>
</dbReference>
<dbReference type="GeneTree" id="ENSGT00940000154395"/>
<dbReference type="InterPro" id="IPR006574">
    <property type="entry name" value="PRY"/>
</dbReference>
<name>A0A671X704_SPAAU</name>
<dbReference type="OMA" id="WRKGESH"/>
<dbReference type="SMART" id="SM00449">
    <property type="entry name" value="SPRY"/>
    <property type="match status" value="1"/>
</dbReference>
<reference evidence="5" key="1">
    <citation type="submission" date="2025-08" db="UniProtKB">
        <authorList>
            <consortium name="Ensembl"/>
        </authorList>
    </citation>
    <scope>IDENTIFICATION</scope>
</reference>
<feature type="domain" description="B30.2/SPRY" evidence="4">
    <location>
        <begin position="1"/>
        <end position="200"/>
    </location>
</feature>
<protein>
    <recommendedName>
        <fullName evidence="4">B30.2/SPRY domain-containing protein</fullName>
    </recommendedName>
</protein>
<organism evidence="5 6">
    <name type="scientific">Sparus aurata</name>
    <name type="common">Gilthead sea bream</name>
    <dbReference type="NCBI Taxonomy" id="8175"/>
    <lineage>
        <taxon>Eukaryota</taxon>
        <taxon>Metazoa</taxon>
        <taxon>Chordata</taxon>
        <taxon>Craniata</taxon>
        <taxon>Vertebrata</taxon>
        <taxon>Euteleostomi</taxon>
        <taxon>Actinopterygii</taxon>
        <taxon>Neopterygii</taxon>
        <taxon>Teleostei</taxon>
        <taxon>Neoteleostei</taxon>
        <taxon>Acanthomorphata</taxon>
        <taxon>Eupercaria</taxon>
        <taxon>Spariformes</taxon>
        <taxon>Sparidae</taxon>
        <taxon>Sparus</taxon>
    </lineage>
</organism>
<dbReference type="PROSITE" id="PS50188">
    <property type="entry name" value="B302_SPRY"/>
    <property type="match status" value="1"/>
</dbReference>
<proteinExistence type="predicted"/>
<reference evidence="5" key="2">
    <citation type="submission" date="2025-09" db="UniProtKB">
        <authorList>
            <consortium name="Ensembl"/>
        </authorList>
    </citation>
    <scope>IDENTIFICATION</scope>
</reference>
<sequence>MDHGGEQRLQRGLQKYHCELTLDPNTAHRRLKLSEDHKRVEYVEEKEEQSYPFHPERFNCFKQLMCRNALAGRCYWEIEIKGLVDITVTYRGISRRGHGYDCKFGRNDKSWSLQVYNWPALCHNNTETQICCPHSENSTKVAVYLDWPAGSLSFYKVDSDTLAHIYSVYSRFTEPLYPGFGFERSSGGASLSLSLCQEDD</sequence>
<dbReference type="Pfam" id="PF00622">
    <property type="entry name" value="SPRY"/>
    <property type="match status" value="1"/>
</dbReference>
<dbReference type="PRINTS" id="PR01407">
    <property type="entry name" value="BUTYPHLNCDUF"/>
</dbReference>
<keyword evidence="6" id="KW-1185">Reference proteome</keyword>
<dbReference type="InterPro" id="IPR001870">
    <property type="entry name" value="B30.2/SPRY"/>
</dbReference>
<dbReference type="AlphaFoldDB" id="A0A671X704"/>
<dbReference type="InterPro" id="IPR043136">
    <property type="entry name" value="B30.2/SPRY_sf"/>
</dbReference>
<dbReference type="InterPro" id="IPR051051">
    <property type="entry name" value="E3_ubiq-ligase_TRIM/RNF"/>
</dbReference>
<evidence type="ECO:0000256" key="2">
    <source>
        <dbReference type="ARBA" id="ARBA00022771"/>
    </source>
</evidence>
<dbReference type="Ensembl" id="ENSSAUT00010047006.1">
    <property type="protein sequence ID" value="ENSSAUP00010044700.1"/>
    <property type="gene ID" value="ENSSAUG00010018680.1"/>
</dbReference>
<keyword evidence="3" id="KW-0862">Zinc</keyword>
<evidence type="ECO:0000259" key="4">
    <source>
        <dbReference type="PROSITE" id="PS50188"/>
    </source>
</evidence>
<keyword evidence="2" id="KW-0863">Zinc-finger</keyword>
<evidence type="ECO:0000313" key="5">
    <source>
        <dbReference type="Ensembl" id="ENSSAUP00010044700.1"/>
    </source>
</evidence>